<organism evidence="16 17">
    <name type="scientific">Dethiosulfovibrio marinus</name>
    <dbReference type="NCBI Taxonomy" id="133532"/>
    <lineage>
        <taxon>Bacteria</taxon>
        <taxon>Thermotogati</taxon>
        <taxon>Synergistota</taxon>
        <taxon>Synergistia</taxon>
        <taxon>Synergistales</taxon>
        <taxon>Dethiosulfovibrionaceae</taxon>
        <taxon>Dethiosulfovibrio</taxon>
    </lineage>
</organism>
<dbReference type="PIRSF" id="PIRSF000726">
    <property type="entry name" value="Asp_kin"/>
    <property type="match status" value="1"/>
</dbReference>
<evidence type="ECO:0000256" key="13">
    <source>
        <dbReference type="RuleBase" id="RU004249"/>
    </source>
</evidence>
<dbReference type="NCBIfam" id="NF005155">
    <property type="entry name" value="PRK06635.1-4"/>
    <property type="match status" value="1"/>
</dbReference>
<dbReference type="PANTHER" id="PTHR21499:SF3">
    <property type="entry name" value="ASPARTOKINASE"/>
    <property type="match status" value="1"/>
</dbReference>
<name>A0ABS9ESD1_9BACT</name>
<comment type="catalytic activity">
    <reaction evidence="11 12">
        <text>L-aspartate + ATP = 4-phospho-L-aspartate + ADP</text>
        <dbReference type="Rhea" id="RHEA:23776"/>
        <dbReference type="ChEBI" id="CHEBI:29991"/>
        <dbReference type="ChEBI" id="CHEBI:30616"/>
        <dbReference type="ChEBI" id="CHEBI:57535"/>
        <dbReference type="ChEBI" id="CHEBI:456216"/>
        <dbReference type="EC" id="2.7.2.4"/>
    </reaction>
</comment>
<evidence type="ECO:0000256" key="8">
    <source>
        <dbReference type="ARBA" id="ARBA00022777"/>
    </source>
</evidence>
<dbReference type="InterPro" id="IPR045865">
    <property type="entry name" value="ACT-like_dom_sf"/>
</dbReference>
<gene>
    <name evidence="16" type="ORF">L2W38_11295</name>
</gene>
<evidence type="ECO:0000256" key="2">
    <source>
        <dbReference type="ARBA" id="ARBA00004986"/>
    </source>
</evidence>
<keyword evidence="8 12" id="KW-0418">Kinase</keyword>
<evidence type="ECO:0000256" key="1">
    <source>
        <dbReference type="ARBA" id="ARBA00004766"/>
    </source>
</evidence>
<evidence type="ECO:0000259" key="14">
    <source>
        <dbReference type="Pfam" id="PF00696"/>
    </source>
</evidence>
<comment type="pathway">
    <text evidence="1 13">Amino-acid biosynthesis; L-lysine biosynthesis via DAP pathway; (S)-tetrahydrodipicolinate from L-aspartate: step 1/4.</text>
</comment>
<keyword evidence="5 13" id="KW-0028">Amino-acid biosynthesis</keyword>
<reference evidence="16 17" key="1">
    <citation type="submission" date="2022-01" db="EMBL/GenBank/DDBJ databases">
        <title>Dethiosulfovibrio faecalis sp. nov., a novel proteolytic, non-sulfur-reducing bacterium isolated from a marine aquaculture solid waste bioreactor.</title>
        <authorList>
            <person name="Grabowski S."/>
            <person name="Apolinario E."/>
            <person name="Schneider N."/>
            <person name="Marshall C.W."/>
            <person name="Sowers K.R."/>
        </authorList>
    </citation>
    <scope>NUCLEOTIDE SEQUENCE [LARGE SCALE GENOMIC DNA]</scope>
    <source>
        <strain evidence="16 17">DSM 12537</strain>
    </source>
</reference>
<evidence type="ECO:0000256" key="5">
    <source>
        <dbReference type="ARBA" id="ARBA00022605"/>
    </source>
</evidence>
<dbReference type="CDD" id="cd04261">
    <property type="entry name" value="AAK_AKii-LysC-BS"/>
    <property type="match status" value="1"/>
</dbReference>
<evidence type="ECO:0000256" key="7">
    <source>
        <dbReference type="ARBA" id="ARBA00022741"/>
    </source>
</evidence>
<dbReference type="InterPro" id="IPR054352">
    <property type="entry name" value="ACT_Aspartokinase"/>
</dbReference>
<comment type="pathway">
    <text evidence="3 13">Amino-acid biosynthesis; L-threonine biosynthesis; L-threonine from L-aspartate: step 1/5.</text>
</comment>
<evidence type="ECO:0000256" key="9">
    <source>
        <dbReference type="ARBA" id="ARBA00022840"/>
    </source>
</evidence>
<evidence type="ECO:0000259" key="15">
    <source>
        <dbReference type="Pfam" id="PF22468"/>
    </source>
</evidence>
<dbReference type="InterPro" id="IPR001341">
    <property type="entry name" value="Asp_kinase"/>
</dbReference>
<dbReference type="InterPro" id="IPR005260">
    <property type="entry name" value="Asp_kin_monofn"/>
</dbReference>
<dbReference type="InterPro" id="IPR041740">
    <property type="entry name" value="AKii-LysC-BS"/>
</dbReference>
<dbReference type="SUPFAM" id="SSF53633">
    <property type="entry name" value="Carbamate kinase-like"/>
    <property type="match status" value="1"/>
</dbReference>
<dbReference type="PANTHER" id="PTHR21499">
    <property type="entry name" value="ASPARTATE KINASE"/>
    <property type="match status" value="1"/>
</dbReference>
<dbReference type="PROSITE" id="PS00324">
    <property type="entry name" value="ASPARTOKINASE"/>
    <property type="match status" value="1"/>
</dbReference>
<dbReference type="InterPro" id="IPR018042">
    <property type="entry name" value="Aspartate_kinase_CS"/>
</dbReference>
<dbReference type="NCBIfam" id="TIGR00657">
    <property type="entry name" value="asp_kinases"/>
    <property type="match status" value="1"/>
</dbReference>
<dbReference type="Proteomes" id="UP001200430">
    <property type="component" value="Unassembled WGS sequence"/>
</dbReference>
<sequence>MERDGQRVVLKFGGSSVGSAEKIRAVSERISGFLERGCKVAVVVSAMGDTTDRLLELAHSVAPDGPCPRELDQLLATGEQQSIALLSMALRNLGIDSRSFSGSQAGFRAFGRHGEGRIKTVDPRRVVSCMDRNVVAVVAGFQGIDENGDVITLGRGGSDLSAIALAAALEAESCYIFTDVDGIYTADPRVVEKAYKLDNLSWDECLEMTVAGAKVLQARSVEMAIRSGINVCVASSFDERKEGTWIMRDCIEEKAAVRAVSQDDDAARVAFDGCCDPCNVARRLSDRGIVAQLVVQDGRAIFLIRRSRLEETLRICGELNVSGLRWEEGLSRVSIIGAGLANHPEVSSQILSVLEEIGVKVEMLLPSAMSVTCVVKASDGKETVRALHGRFLEGGFVLCA</sequence>
<feature type="domain" description="Aspartate/glutamate/uridylate kinase" evidence="14">
    <location>
        <begin position="6"/>
        <end position="235"/>
    </location>
</feature>
<evidence type="ECO:0000256" key="12">
    <source>
        <dbReference type="RuleBase" id="RU003448"/>
    </source>
</evidence>
<dbReference type="RefSeq" id="WP_236100098.1">
    <property type="nucleotide sequence ID" value="NZ_JAKGUD010000015.1"/>
</dbReference>
<comment type="pathway">
    <text evidence="2 13">Amino-acid biosynthesis; L-methionine biosynthesis via de novo pathway; L-homoserine from L-aspartate: step 1/3.</text>
</comment>
<evidence type="ECO:0000256" key="6">
    <source>
        <dbReference type="ARBA" id="ARBA00022679"/>
    </source>
</evidence>
<keyword evidence="6 12" id="KW-0808">Transferase</keyword>
<evidence type="ECO:0000313" key="17">
    <source>
        <dbReference type="Proteomes" id="UP001200430"/>
    </source>
</evidence>
<dbReference type="Gene3D" id="3.30.2130.10">
    <property type="entry name" value="VC0802-like"/>
    <property type="match status" value="1"/>
</dbReference>
<evidence type="ECO:0000313" key="16">
    <source>
        <dbReference type="EMBL" id="MCF4143396.1"/>
    </source>
</evidence>
<evidence type="ECO:0000256" key="11">
    <source>
        <dbReference type="ARBA" id="ARBA00047872"/>
    </source>
</evidence>
<dbReference type="Gene3D" id="3.40.1160.10">
    <property type="entry name" value="Acetylglutamate kinase-like"/>
    <property type="match status" value="1"/>
</dbReference>
<evidence type="ECO:0000256" key="3">
    <source>
        <dbReference type="ARBA" id="ARBA00005139"/>
    </source>
</evidence>
<proteinExistence type="inferred from homology"/>
<dbReference type="Pfam" id="PF00696">
    <property type="entry name" value="AA_kinase"/>
    <property type="match status" value="1"/>
</dbReference>
<comment type="similarity">
    <text evidence="4 12">Belongs to the aspartokinase family.</text>
</comment>
<dbReference type="EMBL" id="JAKGUD010000015">
    <property type="protein sequence ID" value="MCF4143396.1"/>
    <property type="molecule type" value="Genomic_DNA"/>
</dbReference>
<dbReference type="GO" id="GO:0004072">
    <property type="term" value="F:aspartate kinase activity"/>
    <property type="evidence" value="ECO:0007669"/>
    <property type="project" value="UniProtKB-EC"/>
</dbReference>
<dbReference type="Pfam" id="PF22468">
    <property type="entry name" value="ACT_9"/>
    <property type="match status" value="1"/>
</dbReference>
<keyword evidence="7" id="KW-0547">Nucleotide-binding</keyword>
<comment type="caution">
    <text evidence="16">The sequence shown here is derived from an EMBL/GenBank/DDBJ whole genome shotgun (WGS) entry which is preliminary data.</text>
</comment>
<keyword evidence="9" id="KW-0067">ATP-binding</keyword>
<dbReference type="NCBIfam" id="NF005154">
    <property type="entry name" value="PRK06635.1-2"/>
    <property type="match status" value="1"/>
</dbReference>
<accession>A0ABS9ESD1</accession>
<evidence type="ECO:0000256" key="4">
    <source>
        <dbReference type="ARBA" id="ARBA00010122"/>
    </source>
</evidence>
<dbReference type="InterPro" id="IPR036393">
    <property type="entry name" value="AceGlu_kinase-like_sf"/>
</dbReference>
<feature type="domain" description="Aspartokinase ACT" evidence="15">
    <location>
        <begin position="333"/>
        <end position="391"/>
    </location>
</feature>
<dbReference type="InterPro" id="IPR001048">
    <property type="entry name" value="Asp/Glu/Uridylate_kinase"/>
</dbReference>
<dbReference type="SUPFAM" id="SSF55021">
    <property type="entry name" value="ACT-like"/>
    <property type="match status" value="1"/>
</dbReference>
<keyword evidence="10" id="KW-0457">Lysine biosynthesis</keyword>
<protein>
    <recommendedName>
        <fullName evidence="12">Aspartokinase</fullName>
        <ecNumber evidence="12">2.7.2.4</ecNumber>
    </recommendedName>
</protein>
<evidence type="ECO:0000256" key="10">
    <source>
        <dbReference type="ARBA" id="ARBA00023154"/>
    </source>
</evidence>
<keyword evidence="17" id="KW-1185">Reference proteome</keyword>
<dbReference type="EC" id="2.7.2.4" evidence="12"/>